<dbReference type="FunFam" id="2.60.120.10:FF:000017">
    <property type="entry name" value="cAMP-dependent protein kinase type II regulatory subunit"/>
    <property type="match status" value="1"/>
</dbReference>
<dbReference type="GO" id="GO:0005829">
    <property type="term" value="C:cytosol"/>
    <property type="evidence" value="ECO:0007669"/>
    <property type="project" value="TreeGrafter"/>
</dbReference>
<comment type="similarity">
    <text evidence="1">Belongs to the cAMP-dependent kinase regulatory chain family.</text>
</comment>
<dbReference type="InterPro" id="IPR050503">
    <property type="entry name" value="cAMP-dep_PK_reg_su-like"/>
</dbReference>
<keyword evidence="2" id="KW-0597">Phosphoprotein</keyword>
<evidence type="ECO:0000256" key="3">
    <source>
        <dbReference type="ARBA" id="ARBA00022566"/>
    </source>
</evidence>
<evidence type="ECO:0000256" key="6">
    <source>
        <dbReference type="ARBA" id="ARBA00023149"/>
    </source>
</evidence>
<dbReference type="SMART" id="SM00100">
    <property type="entry name" value="cNMP"/>
    <property type="match status" value="2"/>
</dbReference>
<accession>A0A8S0ZTC4</accession>
<feature type="domain" description="Cyclic nucleotide-binding" evidence="8">
    <location>
        <begin position="1519"/>
        <end position="1639"/>
    </location>
</feature>
<dbReference type="PANTHER" id="PTHR11635:SF152">
    <property type="entry name" value="CAMP-DEPENDENT PROTEIN KINASE TYPE I REGULATORY SUBUNIT-RELATED"/>
    <property type="match status" value="1"/>
</dbReference>
<dbReference type="InterPro" id="IPR018490">
    <property type="entry name" value="cNMP-bd_dom_sf"/>
</dbReference>
<gene>
    <name evidence="9" type="ORF">APLA_LOCUS6765</name>
</gene>
<evidence type="ECO:0000256" key="4">
    <source>
        <dbReference type="ARBA" id="ARBA00022737"/>
    </source>
</evidence>
<dbReference type="GO" id="GO:0034236">
    <property type="term" value="F:protein kinase A catalytic subunit binding"/>
    <property type="evidence" value="ECO:0007669"/>
    <property type="project" value="TreeGrafter"/>
</dbReference>
<comment type="caution">
    <text evidence="9">The sequence shown here is derived from an EMBL/GenBank/DDBJ whole genome shotgun (WGS) entry which is preliminary data.</text>
</comment>
<dbReference type="OrthoDB" id="8188641at2759"/>
<dbReference type="PANTHER" id="PTHR11635">
    <property type="entry name" value="CAMP-DEPENDENT PROTEIN KINASE REGULATORY CHAIN"/>
    <property type="match status" value="1"/>
</dbReference>
<dbReference type="InterPro" id="IPR007309">
    <property type="entry name" value="TFIIIC_Bblock-bd"/>
</dbReference>
<name>A0A8S0ZTC4_ARCPL</name>
<dbReference type="Gene3D" id="2.60.120.10">
    <property type="entry name" value="Jelly Rolls"/>
    <property type="match status" value="2"/>
</dbReference>
<keyword evidence="5" id="KW-0547">Nucleotide-binding</keyword>
<evidence type="ECO:0000259" key="8">
    <source>
        <dbReference type="PROSITE" id="PS50042"/>
    </source>
</evidence>
<dbReference type="PRINTS" id="PR00103">
    <property type="entry name" value="CAMPKINASE"/>
</dbReference>
<dbReference type="SUPFAM" id="SSF51206">
    <property type="entry name" value="cAMP-binding domain-like"/>
    <property type="match status" value="2"/>
</dbReference>
<dbReference type="FunFam" id="2.60.120.10:FF:000108">
    <property type="entry name" value="cAMP-dependent protein kinase type II regulatory subunit"/>
    <property type="match status" value="1"/>
</dbReference>
<dbReference type="Pfam" id="PF00027">
    <property type="entry name" value="cNMP_binding"/>
    <property type="match status" value="2"/>
</dbReference>
<dbReference type="GO" id="GO:0030552">
    <property type="term" value="F:cAMP binding"/>
    <property type="evidence" value="ECO:0007669"/>
    <property type="project" value="UniProtKB-KW"/>
</dbReference>
<dbReference type="GO" id="GO:0005952">
    <property type="term" value="C:cAMP-dependent protein kinase complex"/>
    <property type="evidence" value="ECO:0007669"/>
    <property type="project" value="InterPro"/>
</dbReference>
<dbReference type="PROSITE" id="PS00889">
    <property type="entry name" value="CNMP_BINDING_2"/>
    <property type="match status" value="2"/>
</dbReference>
<dbReference type="InterPro" id="IPR014710">
    <property type="entry name" value="RmlC-like_jellyroll"/>
</dbReference>
<evidence type="ECO:0000313" key="10">
    <source>
        <dbReference type="Proteomes" id="UP000494256"/>
    </source>
</evidence>
<evidence type="ECO:0000256" key="1">
    <source>
        <dbReference type="ARBA" id="ARBA00005753"/>
    </source>
</evidence>
<dbReference type="PROSITE" id="PS00888">
    <property type="entry name" value="CNMP_BINDING_1"/>
    <property type="match status" value="2"/>
</dbReference>
<evidence type="ECO:0000256" key="7">
    <source>
        <dbReference type="ARBA" id="ARBA00067959"/>
    </source>
</evidence>
<dbReference type="GO" id="GO:0004862">
    <property type="term" value="F:cAMP-dependent protein kinase inhibitor activity"/>
    <property type="evidence" value="ECO:0007669"/>
    <property type="project" value="TreeGrafter"/>
</dbReference>
<keyword evidence="4" id="KW-0677">Repeat</keyword>
<evidence type="ECO:0000313" key="9">
    <source>
        <dbReference type="EMBL" id="CAB3234877.1"/>
    </source>
</evidence>
<keyword evidence="3" id="KW-0116">cAMP-binding</keyword>
<reference evidence="9 10" key="1">
    <citation type="submission" date="2020-04" db="EMBL/GenBank/DDBJ databases">
        <authorList>
            <person name="Wallbank WR R."/>
            <person name="Pardo Diaz C."/>
            <person name="Kozak K."/>
            <person name="Martin S."/>
            <person name="Jiggins C."/>
            <person name="Moest M."/>
            <person name="Warren A I."/>
            <person name="Byers J.R.P. K."/>
            <person name="Montejo-Kovacevich G."/>
            <person name="Yen C E."/>
        </authorList>
    </citation>
    <scope>NUCLEOTIDE SEQUENCE [LARGE SCALE GENOMIC DNA]</scope>
</reference>
<dbReference type="PROSITE" id="PS50042">
    <property type="entry name" value="CNMP_BINDING_3"/>
    <property type="match status" value="2"/>
</dbReference>
<dbReference type="Proteomes" id="UP000494256">
    <property type="component" value="Unassembled WGS sequence"/>
</dbReference>
<keyword evidence="6" id="KW-0114">cAMP</keyword>
<feature type="domain" description="Cyclic nucleotide-binding" evidence="8">
    <location>
        <begin position="1396"/>
        <end position="1516"/>
    </location>
</feature>
<dbReference type="CDD" id="cd00038">
    <property type="entry name" value="CAP_ED"/>
    <property type="match status" value="2"/>
</dbReference>
<organism evidence="9 10">
    <name type="scientific">Arctia plantaginis</name>
    <name type="common">Wood tiger moth</name>
    <name type="synonym">Phalaena plantaginis</name>
    <dbReference type="NCBI Taxonomy" id="874455"/>
    <lineage>
        <taxon>Eukaryota</taxon>
        <taxon>Metazoa</taxon>
        <taxon>Ecdysozoa</taxon>
        <taxon>Arthropoda</taxon>
        <taxon>Hexapoda</taxon>
        <taxon>Insecta</taxon>
        <taxon>Pterygota</taxon>
        <taxon>Neoptera</taxon>
        <taxon>Endopterygota</taxon>
        <taxon>Lepidoptera</taxon>
        <taxon>Glossata</taxon>
        <taxon>Ditrysia</taxon>
        <taxon>Noctuoidea</taxon>
        <taxon>Erebidae</taxon>
        <taxon>Arctiinae</taxon>
        <taxon>Arctia</taxon>
    </lineage>
</organism>
<sequence length="1654" mass="189036">MIDESSGHLLEPDDYLDGPYEYNPIENEYGSSRFYNSRKCVTSLDSLTYEEAMTKYGETLVVVASIEDRWHALAPHMPITYLYQMMPINYCLLELIGKSRENGQMSVGKTNLHKIIKDSKTLFYNRKHLKDLDLVNLQNITQVIKGKGIKCLLIRLKRFHKPEVLSMPKVGMVHNVLQHLLKAPNYSERTELLVKKGILTQKQNRRLQKTVNIFSFEDRLVQVPDICGSGKSKKPKLTQKRRYICLSSKSDESGASDEESNEQVLSCQYKVGINIMRQAYEQFLDAGLQGLTQVQLSHLLGIEFYTARAICRIFRVRNIVREYLEDKGKQRTARFIAVVATEKMDKKYEEQRNKFLEHLEQCKSEASQSEIIQPSTSDEEVPLKRIKLEKENMDTNDADVDMDPTNEITEIKVLDGFENSKSLGCFKKNPTLRQLKFANGILKVLKEKLCISSYMTLSNLASKEVNEPPMDTKSLKSFIQKLVTDGHIKLYKIKWPGLQRYSVLICAHNIKISDPIIHAKYKEVCMRAVINKKVNPKRELLENAEHAAKVRRSYPRYMKIQKLHEFIMNVSYFDYVKPESHTLPQGFVCVVDLFPEATVEFLINNLCASAAIEIYQLISDNQLQLKLKDTPSNIYNILMKSKMIQNSIRLNLKVLAMLGLIQLVSCETAVTNTAGVSNYSSFLFYVNRHAKILDTSGTWPRNKQDVKELSFYVGTPEGLSKYWSEVFNISTATEIILPGRGRKPLLPPLRSASDVEKYDTGERFGDGLGPCGFDSCFYMEIPRLWQTFYTRINRKIIKKKTKTPKLEAVKKTKIKPKVKPSKKGIVERTSAPVKRRRSDATVKWTKKEDLIITICKAAITIMSPNSQPGSLIVRNIVAKDLLSINDPRKTKGICHSRAATIDTNISFIHEKQCIINEMRRRRNLVQRYEGLLKKLRLKYSTNMTKFINKARIPMLELIWIIFQIMQSKSYIQRMPCVALNLEDFHKHFNITTSTANKLCNMYKISENSPLKEAIVLSIMQTLDSELDTETANRIYTTFKDYPESALRIAVEQLRKCSAIAAKEKLFNNQIRKLDLEDIAQSSYKISVFYKRRWICRLNSDFADKLADVLETVKSEKEIKGSAELNCAVCELGACGIMEIESTTVPVITDANGIPITPGEISALTIDTKYHLKTGTMRWKTKDTVDVSELYQDIDFSDSIEYLSNAGIVAVGEIEVSNQELNDEVVLYLKQKGEKGATYAELQAFVRIAPETLEERLLQLQAEKIIKRVGFYENVIILTGYFSSWSTKIDDKYVISTPWLKLTSGIKHNVFLQWASVVMNAIFEKPVKGDFIFVRLENEEYFVKKPPVARFNNRRKSVFAETYDPEEDDSDEGAPAVFPKSDAQRARLAEAVRSILLFRSLDVQQMQQVLDAMFEKRTEPGEYVIRQGDDGDNFYVIENGVFDVLVIGDDRLEKVVHTYEGSGSFGELALMYNMPRAASVRAQTAGALWAMDRHTFRRILLKSAFKKRKLYEDLLEKVPMLKALQAYERANLADALLPRTLIDGELIIRQGDTADGMYFVEDGSVSIRITRDDGNEHEIKRLEAGGYFGELALVTHKPRAASAYAVGPTKVAFLDVETFERLLGPCMEIMKRNIDDYEEQLVKLFGDKSNLTDVR</sequence>
<evidence type="ECO:0000256" key="2">
    <source>
        <dbReference type="ARBA" id="ARBA00022553"/>
    </source>
</evidence>
<dbReference type="InterPro" id="IPR000595">
    <property type="entry name" value="cNMP-bd_dom"/>
</dbReference>
<evidence type="ECO:0000256" key="5">
    <source>
        <dbReference type="ARBA" id="ARBA00022741"/>
    </source>
</evidence>
<dbReference type="Pfam" id="PF04182">
    <property type="entry name" value="B-block_TFIIIC"/>
    <property type="match status" value="1"/>
</dbReference>
<dbReference type="InterPro" id="IPR018488">
    <property type="entry name" value="cNMP-bd_CS"/>
</dbReference>
<proteinExistence type="inferred from homology"/>
<dbReference type="EMBL" id="CADEBD010000297">
    <property type="protein sequence ID" value="CAB3234877.1"/>
    <property type="molecule type" value="Genomic_DNA"/>
</dbReference>
<protein>
    <recommendedName>
        <fullName evidence="7">cAMP-dependent protein kinase type II regulatory subunit</fullName>
    </recommendedName>
</protein>